<evidence type="ECO:0000256" key="1">
    <source>
        <dbReference type="ARBA" id="ARBA00022737"/>
    </source>
</evidence>
<dbReference type="Proteomes" id="UP000190961">
    <property type="component" value="Unassembled WGS sequence"/>
</dbReference>
<keyword evidence="6" id="KW-1185">Reference proteome</keyword>
<feature type="repeat" description="TPR" evidence="3">
    <location>
        <begin position="87"/>
        <end position="120"/>
    </location>
</feature>
<dbReference type="PANTHER" id="PTHR44943">
    <property type="entry name" value="CELLULOSE SYNTHASE OPERON PROTEIN C"/>
    <property type="match status" value="1"/>
</dbReference>
<gene>
    <name evidence="5" type="ORF">SAMN05660236_4095</name>
</gene>
<sequence length="206" mass="23422">MAKIIQFKVNPVPEKFGPQPARHKKQQQGKRRELEKPGQLNLFTGGKVVRLNQLTVFEEALMLDDQGDKTAAKSRYLKAIEEHDSVADAYCNLGILEFKEAQNTKAIDFFTKCLKEEPRHFEAHYNLANLYAEVGNFALAKVHYEVSIEIEPTFPNSHFNLGLTLAMNKEFPQAIQALKHYRQLTPQSEHSQVDELILKLSSSVIG</sequence>
<dbReference type="InterPro" id="IPR011990">
    <property type="entry name" value="TPR-like_helical_dom_sf"/>
</dbReference>
<reference evidence="5 6" key="1">
    <citation type="submission" date="2017-02" db="EMBL/GenBank/DDBJ databases">
        <authorList>
            <person name="Peterson S.W."/>
        </authorList>
    </citation>
    <scope>NUCLEOTIDE SEQUENCE [LARGE SCALE GENOMIC DNA]</scope>
    <source>
        <strain evidence="5 6">DSM 25262</strain>
    </source>
</reference>
<accession>A0A1T5M1K5</accession>
<keyword evidence="2 3" id="KW-0802">TPR repeat</keyword>
<dbReference type="PANTHER" id="PTHR44943:SF8">
    <property type="entry name" value="TPR REPEAT-CONTAINING PROTEIN MJ0263"/>
    <property type="match status" value="1"/>
</dbReference>
<dbReference type="EMBL" id="FUZU01000003">
    <property type="protein sequence ID" value="SKC82137.1"/>
    <property type="molecule type" value="Genomic_DNA"/>
</dbReference>
<feature type="region of interest" description="Disordered" evidence="4">
    <location>
        <begin position="10"/>
        <end position="34"/>
    </location>
</feature>
<dbReference type="PROSITE" id="PS50005">
    <property type="entry name" value="TPR"/>
    <property type="match status" value="2"/>
</dbReference>
<evidence type="ECO:0000256" key="4">
    <source>
        <dbReference type="SAM" id="MobiDB-lite"/>
    </source>
</evidence>
<name>A0A1T5M1K5_9BACT</name>
<dbReference type="InterPro" id="IPR051685">
    <property type="entry name" value="Ycf3/AcsC/BcsC/TPR_MFPF"/>
</dbReference>
<dbReference type="SUPFAM" id="SSF48452">
    <property type="entry name" value="TPR-like"/>
    <property type="match status" value="1"/>
</dbReference>
<evidence type="ECO:0000313" key="6">
    <source>
        <dbReference type="Proteomes" id="UP000190961"/>
    </source>
</evidence>
<dbReference type="InterPro" id="IPR019734">
    <property type="entry name" value="TPR_rpt"/>
</dbReference>
<evidence type="ECO:0000256" key="3">
    <source>
        <dbReference type="PROSITE-ProRule" id="PRU00339"/>
    </source>
</evidence>
<evidence type="ECO:0000313" key="5">
    <source>
        <dbReference type="EMBL" id="SKC82137.1"/>
    </source>
</evidence>
<protein>
    <submittedName>
        <fullName evidence="5">Tetratricopeptide repeat-containing protein</fullName>
    </submittedName>
</protein>
<proteinExistence type="predicted"/>
<dbReference type="SMART" id="SM00028">
    <property type="entry name" value="TPR"/>
    <property type="match status" value="3"/>
</dbReference>
<dbReference type="AlphaFoldDB" id="A0A1T5M1K5"/>
<dbReference type="Pfam" id="PF13431">
    <property type="entry name" value="TPR_17"/>
    <property type="match status" value="2"/>
</dbReference>
<feature type="repeat" description="TPR" evidence="3">
    <location>
        <begin position="121"/>
        <end position="154"/>
    </location>
</feature>
<dbReference type="RefSeq" id="WP_079688653.1">
    <property type="nucleotide sequence ID" value="NZ_FUZU01000003.1"/>
</dbReference>
<dbReference type="STRING" id="688867.SAMN05660236_4095"/>
<evidence type="ECO:0000256" key="2">
    <source>
        <dbReference type="ARBA" id="ARBA00022803"/>
    </source>
</evidence>
<dbReference type="OrthoDB" id="9769030at2"/>
<keyword evidence="1" id="KW-0677">Repeat</keyword>
<dbReference type="Gene3D" id="1.25.40.10">
    <property type="entry name" value="Tetratricopeptide repeat domain"/>
    <property type="match status" value="1"/>
</dbReference>
<organism evidence="5 6">
    <name type="scientific">Ohtaekwangia koreensis</name>
    <dbReference type="NCBI Taxonomy" id="688867"/>
    <lineage>
        <taxon>Bacteria</taxon>
        <taxon>Pseudomonadati</taxon>
        <taxon>Bacteroidota</taxon>
        <taxon>Cytophagia</taxon>
        <taxon>Cytophagales</taxon>
        <taxon>Fulvivirgaceae</taxon>
        <taxon>Ohtaekwangia</taxon>
    </lineage>
</organism>